<dbReference type="InterPro" id="IPR045735">
    <property type="entry name" value="Spore_III_AA_AAA+_ATPase"/>
</dbReference>
<dbReference type="PANTHER" id="PTHR20953:SF3">
    <property type="entry name" value="P-LOOP CONTAINING NUCLEOSIDE TRIPHOSPHATE HYDROLASES SUPERFAMILY PROTEIN"/>
    <property type="match status" value="1"/>
</dbReference>
<dbReference type="InterPro" id="IPR014217">
    <property type="entry name" value="Spore_III_AA"/>
</dbReference>
<evidence type="ECO:0000256" key="2">
    <source>
        <dbReference type="ARBA" id="ARBA00022840"/>
    </source>
</evidence>
<evidence type="ECO:0000313" key="5">
    <source>
        <dbReference type="Proteomes" id="UP000276443"/>
    </source>
</evidence>
<gene>
    <name evidence="4" type="ORF">EDC24_0539</name>
</gene>
<dbReference type="EMBL" id="RKRF01000007">
    <property type="protein sequence ID" value="RPF55655.1"/>
    <property type="molecule type" value="Genomic_DNA"/>
</dbReference>
<organism evidence="4 5">
    <name type="scientific">Aquisalibacillus elongatus</name>
    <dbReference type="NCBI Taxonomy" id="485577"/>
    <lineage>
        <taxon>Bacteria</taxon>
        <taxon>Bacillati</taxon>
        <taxon>Bacillota</taxon>
        <taxon>Bacilli</taxon>
        <taxon>Bacillales</taxon>
        <taxon>Bacillaceae</taxon>
        <taxon>Aquisalibacillus</taxon>
    </lineage>
</organism>
<evidence type="ECO:0000256" key="1">
    <source>
        <dbReference type="ARBA" id="ARBA00022741"/>
    </source>
</evidence>
<name>A0A3N5CAI7_9BACI</name>
<dbReference type="SMART" id="SM00382">
    <property type="entry name" value="AAA"/>
    <property type="match status" value="1"/>
</dbReference>
<keyword evidence="5" id="KW-1185">Reference proteome</keyword>
<dbReference type="PANTHER" id="PTHR20953">
    <property type="entry name" value="KINASE-RELATED"/>
    <property type="match status" value="1"/>
</dbReference>
<dbReference type="InterPro" id="IPR003593">
    <property type="entry name" value="AAA+_ATPase"/>
</dbReference>
<keyword evidence="1" id="KW-0547">Nucleotide-binding</keyword>
<protein>
    <submittedName>
        <fullName evidence="4">Stage III sporulation protein AA</fullName>
    </submittedName>
</protein>
<comment type="caution">
    <text evidence="4">The sequence shown here is derived from an EMBL/GenBank/DDBJ whole genome shotgun (WGS) entry which is preliminary data.</text>
</comment>
<evidence type="ECO:0000313" key="4">
    <source>
        <dbReference type="EMBL" id="RPF55655.1"/>
    </source>
</evidence>
<dbReference type="OrthoDB" id="9768243at2"/>
<evidence type="ECO:0000259" key="3">
    <source>
        <dbReference type="SMART" id="SM00382"/>
    </source>
</evidence>
<reference evidence="4 5" key="1">
    <citation type="submission" date="2018-11" db="EMBL/GenBank/DDBJ databases">
        <title>Genomic Encyclopedia of Type Strains, Phase IV (KMG-IV): sequencing the most valuable type-strain genomes for metagenomic binning, comparative biology and taxonomic classification.</title>
        <authorList>
            <person name="Goeker M."/>
        </authorList>
    </citation>
    <scope>NUCLEOTIDE SEQUENCE [LARGE SCALE GENOMIC DNA]</scope>
    <source>
        <strain evidence="4 5">DSM 18090</strain>
    </source>
</reference>
<dbReference type="NCBIfam" id="TIGR02858">
    <property type="entry name" value="spore_III_AA"/>
    <property type="match status" value="1"/>
</dbReference>
<dbReference type="InterPro" id="IPR027417">
    <property type="entry name" value="P-loop_NTPase"/>
</dbReference>
<dbReference type="Pfam" id="PF19568">
    <property type="entry name" value="Spore_III_AA"/>
    <property type="match status" value="1"/>
</dbReference>
<dbReference type="GO" id="GO:0005524">
    <property type="term" value="F:ATP binding"/>
    <property type="evidence" value="ECO:0007669"/>
    <property type="project" value="UniProtKB-KW"/>
</dbReference>
<dbReference type="Gene3D" id="3.40.50.300">
    <property type="entry name" value="P-loop containing nucleotide triphosphate hydrolases"/>
    <property type="match status" value="1"/>
</dbReference>
<dbReference type="Proteomes" id="UP000276443">
    <property type="component" value="Unassembled WGS sequence"/>
</dbReference>
<dbReference type="SUPFAM" id="SSF52540">
    <property type="entry name" value="P-loop containing nucleoside triphosphate hydrolases"/>
    <property type="match status" value="1"/>
</dbReference>
<feature type="domain" description="AAA+ ATPase" evidence="3">
    <location>
        <begin position="138"/>
        <end position="280"/>
    </location>
</feature>
<sequence>MKEILDMLPQHIEHSTIQLNDRLQNLEEIRLRINKPIEYVFHHHSEFLEHLTFSEQDAKEFLGKISQHSVYRMEEELRNGFITIKGGHRIGIAGKVTLSDGQVQAITQISSFNIRVAKEHIGSASKVMNHIYNHKNKQIHNTMIIGAPKSGKTTILRDLVRTISNGVNGFQPRRISLIDERSEIAASYEGIPQHDVGRKTDVMADCPKAEGMMMMIRSMSPEVIVVDEIGDEEDVNSINEAIHAGVQVICSVHGYTLDEVLKRPSLKPLFDGQVFERYIVLNYENSPGVVESVYDENFKLLTKKVRGNRHEMDRGHSDTVHVHVGRTRYR</sequence>
<keyword evidence="2" id="KW-0067">ATP-binding</keyword>
<proteinExistence type="predicted"/>
<accession>A0A3N5CAI7</accession>
<dbReference type="RefSeq" id="WP_124219491.1">
    <property type="nucleotide sequence ID" value="NZ_RKRF01000007.1"/>
</dbReference>
<dbReference type="AlphaFoldDB" id="A0A3N5CAI7"/>